<keyword evidence="2" id="KW-1185">Reference proteome</keyword>
<evidence type="ECO:0000313" key="1">
    <source>
        <dbReference type="Ensembl" id="ENSLACP00000004305.1"/>
    </source>
</evidence>
<sequence>FTSSSVGKLFIHLILFVRKSTELDTGAPRECYSKSCVQQIRRQSHSKSK</sequence>
<accession>H3A3T4</accession>
<organism evidence="1 2">
    <name type="scientific">Latimeria chalumnae</name>
    <name type="common">Coelacanth</name>
    <dbReference type="NCBI Taxonomy" id="7897"/>
    <lineage>
        <taxon>Eukaryota</taxon>
        <taxon>Metazoa</taxon>
        <taxon>Chordata</taxon>
        <taxon>Craniata</taxon>
        <taxon>Vertebrata</taxon>
        <taxon>Euteleostomi</taxon>
        <taxon>Coelacanthiformes</taxon>
        <taxon>Coelacanthidae</taxon>
        <taxon>Latimeria</taxon>
    </lineage>
</organism>
<dbReference type="AlphaFoldDB" id="H3A3T4"/>
<reference evidence="1" key="2">
    <citation type="submission" date="2025-08" db="UniProtKB">
        <authorList>
            <consortium name="Ensembl"/>
        </authorList>
    </citation>
    <scope>IDENTIFICATION</scope>
</reference>
<reference evidence="1" key="3">
    <citation type="submission" date="2025-09" db="UniProtKB">
        <authorList>
            <consortium name="Ensembl"/>
        </authorList>
    </citation>
    <scope>IDENTIFICATION</scope>
</reference>
<dbReference type="EMBL" id="AFYH01197501">
    <property type="status" value="NOT_ANNOTATED_CDS"/>
    <property type="molecule type" value="Genomic_DNA"/>
</dbReference>
<dbReference type="EMBL" id="AFYH01197500">
    <property type="status" value="NOT_ANNOTATED_CDS"/>
    <property type="molecule type" value="Genomic_DNA"/>
</dbReference>
<dbReference type="Ensembl" id="ENSLACT00000004343.1">
    <property type="protein sequence ID" value="ENSLACP00000004305.1"/>
    <property type="gene ID" value="ENSLACG00000003830.1"/>
</dbReference>
<dbReference type="InParanoid" id="H3A3T4"/>
<proteinExistence type="predicted"/>
<protein>
    <submittedName>
        <fullName evidence="1">Uncharacterized protein</fullName>
    </submittedName>
</protein>
<dbReference type="Bgee" id="ENSLACG00000003830">
    <property type="expression patterns" value="Expressed in pelvic fin"/>
</dbReference>
<evidence type="ECO:0000313" key="2">
    <source>
        <dbReference type="Proteomes" id="UP000008672"/>
    </source>
</evidence>
<dbReference type="HOGENOM" id="CLU_3146975_0_0_1"/>
<name>H3A3T4_LATCH</name>
<dbReference type="Proteomes" id="UP000008672">
    <property type="component" value="Unassembled WGS sequence"/>
</dbReference>
<reference evidence="2" key="1">
    <citation type="submission" date="2011-08" db="EMBL/GenBank/DDBJ databases">
        <title>The draft genome of Latimeria chalumnae.</title>
        <authorList>
            <person name="Di Palma F."/>
            <person name="Alfoldi J."/>
            <person name="Johnson J."/>
            <person name="Berlin A."/>
            <person name="Gnerre S."/>
            <person name="Jaffe D."/>
            <person name="MacCallum I."/>
            <person name="Young S."/>
            <person name="Walker B.J."/>
            <person name="Lander E."/>
            <person name="Lindblad-Toh K."/>
        </authorList>
    </citation>
    <scope>NUCLEOTIDE SEQUENCE [LARGE SCALE GENOMIC DNA]</scope>
    <source>
        <strain evidence="2">Wild caught</strain>
    </source>
</reference>